<name>A0A2W5T8Z8_9BACT</name>
<dbReference type="AlphaFoldDB" id="A0A2W5T8Z8"/>
<organism evidence="1 2">
    <name type="scientific">Archangium gephyra</name>
    <dbReference type="NCBI Taxonomy" id="48"/>
    <lineage>
        <taxon>Bacteria</taxon>
        <taxon>Pseudomonadati</taxon>
        <taxon>Myxococcota</taxon>
        <taxon>Myxococcia</taxon>
        <taxon>Myxococcales</taxon>
        <taxon>Cystobacterineae</taxon>
        <taxon>Archangiaceae</taxon>
        <taxon>Archangium</taxon>
    </lineage>
</organism>
<evidence type="ECO:0000313" key="1">
    <source>
        <dbReference type="EMBL" id="PZR08876.1"/>
    </source>
</evidence>
<dbReference type="EMBL" id="QFQP01000023">
    <property type="protein sequence ID" value="PZR08876.1"/>
    <property type="molecule type" value="Genomic_DNA"/>
</dbReference>
<gene>
    <name evidence="1" type="ORF">DI536_23580</name>
</gene>
<accession>A0A2W5T8Z8</accession>
<reference evidence="1 2" key="1">
    <citation type="submission" date="2017-08" db="EMBL/GenBank/DDBJ databases">
        <title>Infants hospitalized years apart are colonized by the same room-sourced microbial strains.</title>
        <authorList>
            <person name="Brooks B."/>
            <person name="Olm M.R."/>
            <person name="Firek B.A."/>
            <person name="Baker R."/>
            <person name="Thomas B.C."/>
            <person name="Morowitz M.J."/>
            <person name="Banfield J.F."/>
        </authorList>
    </citation>
    <scope>NUCLEOTIDE SEQUENCE [LARGE SCALE GENOMIC DNA]</scope>
    <source>
        <strain evidence="1">S2_003_000_R2_14</strain>
    </source>
</reference>
<proteinExistence type="predicted"/>
<comment type="caution">
    <text evidence="1">The sequence shown here is derived from an EMBL/GenBank/DDBJ whole genome shotgun (WGS) entry which is preliminary data.</text>
</comment>
<dbReference type="Proteomes" id="UP000249061">
    <property type="component" value="Unassembled WGS sequence"/>
</dbReference>
<sequence>MTSLLLALALTAAPDAGVTPAPFTWDVPGLLEVVPVGQKMERSGLPLKMYLAHSSWELDRLLLHYTARFAEAGYFIPARMGRLPGLKLPRLVALDDTHMISFLVYGWPEKDGTTTLVLGAADLGHRKPASANGLPVFPGASSVTTFDVELATALSFRAEATEAEVIDFYRSVLPSGGWVEREPGTFIRAERAVRVLAKKQGRSLSVVLLEQHDDGPVERPAATR</sequence>
<protein>
    <submittedName>
        <fullName evidence="1">Uncharacterized protein</fullName>
    </submittedName>
</protein>
<evidence type="ECO:0000313" key="2">
    <source>
        <dbReference type="Proteomes" id="UP000249061"/>
    </source>
</evidence>